<dbReference type="PANTHER" id="PTHR11669">
    <property type="entry name" value="REPLICATION FACTOR C / DNA POLYMERASE III GAMMA-TAU SUBUNIT"/>
    <property type="match status" value="1"/>
</dbReference>
<name>A0A816E9P2_9BILA</name>
<keyword evidence="4" id="KW-0539">Nucleus</keyword>
<dbReference type="GO" id="GO:0003677">
    <property type="term" value="F:DNA binding"/>
    <property type="evidence" value="ECO:0007669"/>
    <property type="project" value="InterPro"/>
</dbReference>
<dbReference type="GO" id="GO:0006271">
    <property type="term" value="P:DNA strand elongation involved in DNA replication"/>
    <property type="evidence" value="ECO:0007669"/>
    <property type="project" value="UniProtKB-ARBA"/>
</dbReference>
<reference evidence="12" key="1">
    <citation type="submission" date="2021-02" db="EMBL/GenBank/DDBJ databases">
        <authorList>
            <person name="Nowell W R."/>
        </authorList>
    </citation>
    <scope>NUCLEOTIDE SEQUENCE</scope>
</reference>
<protein>
    <recommendedName>
        <fullName evidence="7">Replication factor C subunit 3</fullName>
    </recommendedName>
    <alternativeName>
        <fullName evidence="9">Activator 1 38 kDa subunit</fullName>
    </alternativeName>
    <alternativeName>
        <fullName evidence="10">Activator 1 subunit 3</fullName>
    </alternativeName>
    <alternativeName>
        <fullName evidence="8">Replication factor C 38 kDa subunit</fullName>
    </alternativeName>
</protein>
<accession>A0A816E9P2</accession>
<dbReference type="SUPFAM" id="SSF48019">
    <property type="entry name" value="post-AAA+ oligomerization domain-like"/>
    <property type="match status" value="1"/>
</dbReference>
<organism evidence="12 13">
    <name type="scientific">Rotaria magnacalcarata</name>
    <dbReference type="NCBI Taxonomy" id="392030"/>
    <lineage>
        <taxon>Eukaryota</taxon>
        <taxon>Metazoa</taxon>
        <taxon>Spiralia</taxon>
        <taxon>Gnathifera</taxon>
        <taxon>Rotifera</taxon>
        <taxon>Eurotatoria</taxon>
        <taxon>Bdelloidea</taxon>
        <taxon>Philodinida</taxon>
        <taxon>Philodinidae</taxon>
        <taxon>Rotaria</taxon>
    </lineage>
</organism>
<evidence type="ECO:0000256" key="2">
    <source>
        <dbReference type="ARBA" id="ARBA00005378"/>
    </source>
</evidence>
<evidence type="ECO:0000256" key="1">
    <source>
        <dbReference type="ARBA" id="ARBA00004123"/>
    </source>
</evidence>
<dbReference type="Gene3D" id="3.40.50.300">
    <property type="entry name" value="P-loop containing nucleotide triphosphate hydrolases"/>
    <property type="match status" value="1"/>
</dbReference>
<evidence type="ECO:0000256" key="3">
    <source>
        <dbReference type="ARBA" id="ARBA00022705"/>
    </source>
</evidence>
<dbReference type="InterPro" id="IPR003593">
    <property type="entry name" value="AAA+_ATPase"/>
</dbReference>
<evidence type="ECO:0000256" key="9">
    <source>
        <dbReference type="ARBA" id="ARBA00079394"/>
    </source>
</evidence>
<dbReference type="FunFam" id="3.40.50.300:FF:000136">
    <property type="entry name" value="Replication factor C subunit 5"/>
    <property type="match status" value="1"/>
</dbReference>
<keyword evidence="3" id="KW-0235">DNA replication</keyword>
<dbReference type="Gene3D" id="1.10.8.60">
    <property type="match status" value="1"/>
</dbReference>
<sequence>MSLWCDKYQPKTFNELDYRLEQAALLQAVVADGDFPHFLIYGPSGSGKKTRIKCLLHALYGDGAQSLRIENHVYETPSRKKVEITTIGSNYHVQVNPSDAGIYDRIVIQELIKTIAQTKQININEQRSFKVIVIIEVDKLTRDAQHALRRTMEKYVSSCRIILCCNSTSRVIPAIRSRCLAIRLAAPTIDEINGVLQKVTNFEGIQLPIDLANRISEKSQRNLRRALLMLQTCATQKLPLTKDQQITEPDWEVYLRDTARMVGEEQTPQRILQARERLYELVAHCIPAEIIFKGLLEKLLTNCDNVLKVKITHIAAEYEHRLRQGSKEVFHFEAFIAKFMCVYKEHMLTETTGIDEEFE</sequence>
<evidence type="ECO:0000313" key="13">
    <source>
        <dbReference type="Proteomes" id="UP000663834"/>
    </source>
</evidence>
<evidence type="ECO:0000256" key="7">
    <source>
        <dbReference type="ARBA" id="ARBA00070184"/>
    </source>
</evidence>
<comment type="subunit">
    <text evidence="6">Subunit of the RFC complex, an heteropentameric complex consisting of a large subunit RFC1 and four small subunits RFC2, RFC3, RFC4 and RFC5; the RFC complex interacts with PCNA. Forms an heterotetrameric complex with RFC2, RFC4 and RFC5; this complex has ATPase activity but is not stimulated by PCNA. The heterotetramer of subunits RFC2, RFC3, RFC4 and RFC5 interacts with RAD17. Interacts with CNTD1; this interaction facilitates crossover formation.</text>
</comment>
<dbReference type="GO" id="GO:0006281">
    <property type="term" value="P:DNA repair"/>
    <property type="evidence" value="ECO:0007669"/>
    <property type="project" value="UniProtKB-ARBA"/>
</dbReference>
<dbReference type="SMART" id="SM00382">
    <property type="entry name" value="AAA"/>
    <property type="match status" value="1"/>
</dbReference>
<comment type="function">
    <text evidence="5">Subunit of the replication factor C (RFC) complex which acts during elongation of primed DNA templates by DNA polymerases delta and epsilon, and is necessary for ATP-dependent loading of proliferating cell nuclear antigen (PCNA) onto primed DNA.</text>
</comment>
<dbReference type="EMBL" id="CAJNOW010015753">
    <property type="protein sequence ID" value="CAF1644774.1"/>
    <property type="molecule type" value="Genomic_DNA"/>
</dbReference>
<evidence type="ECO:0000256" key="8">
    <source>
        <dbReference type="ARBA" id="ARBA00076818"/>
    </source>
</evidence>
<dbReference type="GO" id="GO:0005634">
    <property type="term" value="C:nucleus"/>
    <property type="evidence" value="ECO:0007669"/>
    <property type="project" value="UniProtKB-SubCell"/>
</dbReference>
<dbReference type="GO" id="GO:0003689">
    <property type="term" value="F:DNA clamp loader activity"/>
    <property type="evidence" value="ECO:0007669"/>
    <property type="project" value="TreeGrafter"/>
</dbReference>
<proteinExistence type="inferred from homology"/>
<dbReference type="AlphaFoldDB" id="A0A816E9P2"/>
<comment type="caution">
    <text evidence="12">The sequence shown here is derived from an EMBL/GenBank/DDBJ whole genome shotgun (WGS) entry which is preliminary data.</text>
</comment>
<dbReference type="InterPro" id="IPR027417">
    <property type="entry name" value="P-loop_NTPase"/>
</dbReference>
<dbReference type="FunFam" id="1.20.272.10:FF:000002">
    <property type="entry name" value="Replication factor C subunit 3"/>
    <property type="match status" value="1"/>
</dbReference>
<comment type="similarity">
    <text evidence="2">Belongs to the activator 1 small subunits family.</text>
</comment>
<dbReference type="FunFam" id="1.10.8.60:FF:000030">
    <property type="entry name" value="replication factor C subunit 3"/>
    <property type="match status" value="1"/>
</dbReference>
<comment type="subcellular location">
    <subcellularLocation>
        <location evidence="1">Nucleus</location>
    </subcellularLocation>
</comment>
<dbReference type="Pfam" id="PF21960">
    <property type="entry name" value="RCF1-5-like_lid"/>
    <property type="match status" value="1"/>
</dbReference>
<gene>
    <name evidence="12" type="ORF">KQP761_LOCUS28765</name>
</gene>
<dbReference type="InterPro" id="IPR050238">
    <property type="entry name" value="DNA_Rep/Repair_Clamp_Loader"/>
</dbReference>
<evidence type="ECO:0000256" key="4">
    <source>
        <dbReference type="ARBA" id="ARBA00023242"/>
    </source>
</evidence>
<evidence type="ECO:0000259" key="11">
    <source>
        <dbReference type="SMART" id="SM00382"/>
    </source>
</evidence>
<dbReference type="InterPro" id="IPR008921">
    <property type="entry name" value="DNA_pol3_clamp-load_cplx_C"/>
</dbReference>
<dbReference type="Pfam" id="PF13177">
    <property type="entry name" value="DNA_pol3_delta2"/>
    <property type="match status" value="1"/>
</dbReference>
<dbReference type="OrthoDB" id="761538at2759"/>
<dbReference type="SUPFAM" id="SSF52540">
    <property type="entry name" value="P-loop containing nucleoside triphosphate hydrolases"/>
    <property type="match status" value="1"/>
</dbReference>
<dbReference type="PANTHER" id="PTHR11669:SF1">
    <property type="entry name" value="REPLICATION FACTOR C SUBUNIT 3"/>
    <property type="match status" value="1"/>
</dbReference>
<evidence type="ECO:0000313" key="12">
    <source>
        <dbReference type="EMBL" id="CAF1644774.1"/>
    </source>
</evidence>
<feature type="domain" description="AAA+ ATPase" evidence="11">
    <location>
        <begin position="34"/>
        <end position="190"/>
    </location>
</feature>
<dbReference type="Gene3D" id="1.20.272.10">
    <property type="match status" value="1"/>
</dbReference>
<evidence type="ECO:0000256" key="10">
    <source>
        <dbReference type="ARBA" id="ARBA00080379"/>
    </source>
</evidence>
<evidence type="ECO:0000256" key="5">
    <source>
        <dbReference type="ARBA" id="ARBA00058626"/>
    </source>
</evidence>
<dbReference type="Proteomes" id="UP000663834">
    <property type="component" value="Unassembled WGS sequence"/>
</dbReference>
<dbReference type="CDD" id="cd00009">
    <property type="entry name" value="AAA"/>
    <property type="match status" value="1"/>
</dbReference>
<evidence type="ECO:0000256" key="6">
    <source>
        <dbReference type="ARBA" id="ARBA00062267"/>
    </source>
</evidence>
<dbReference type="Pfam" id="PF22534">
    <property type="entry name" value="RFC_C"/>
    <property type="match status" value="1"/>
</dbReference>
<dbReference type="GO" id="GO:0005663">
    <property type="term" value="C:DNA replication factor C complex"/>
    <property type="evidence" value="ECO:0007669"/>
    <property type="project" value="TreeGrafter"/>
</dbReference>